<dbReference type="EMBL" id="MW394391">
    <property type="protein sequence ID" value="QQV92202.1"/>
    <property type="molecule type" value="Genomic_DNA"/>
</dbReference>
<accession>A0A7U0J766</accession>
<dbReference type="Proteomes" id="UP000596381">
    <property type="component" value="Segment"/>
</dbReference>
<proteinExistence type="predicted"/>
<keyword evidence="2" id="KW-1185">Reference proteome</keyword>
<evidence type="ECO:0000313" key="2">
    <source>
        <dbReference type="Proteomes" id="UP000596381"/>
    </source>
</evidence>
<name>A0A7U0J766_9CAUD</name>
<gene>
    <name evidence="1" type="ORF">vBKpMFBKp24_184</name>
</gene>
<organism evidence="1 2">
    <name type="scientific">Klebsiella phage vB_KpM_FBKp24</name>
    <dbReference type="NCBI Taxonomy" id="2801834"/>
    <lineage>
        <taxon>Viruses</taxon>
        <taxon>Duplodnaviria</taxon>
        <taxon>Heunggongvirae</taxon>
        <taxon>Uroviricota</taxon>
        <taxon>Caudoviricetes</taxon>
        <taxon>Chimalliviridae</taxon>
        <taxon>Maaswegvirus</taxon>
        <taxon>Maaswegvirus Kp24</taxon>
    </lineage>
</organism>
<sequence length="151" mass="16627">MNIESIIKNFTTQEKSSLLLTAADEDLLLSTVDILFSNKVTNVAQVALLQRNVTKTSDGEVDTITYWENRLGENKVTEPLNDYIDSVHDVAMGIGLSAETGGKKLWLSTGGAGDRIKILPDVWLEAKRNEKGISLFVWRNKFSASGVVLDV</sequence>
<reference evidence="1 2" key="1">
    <citation type="submission" date="2020-12" db="EMBL/GenBank/DDBJ databases">
        <title>Genomic characterization of four novel bacteriophages infecting Klebsiella pneumoniae.</title>
        <authorList>
            <person name="Estrada Bonilla B."/>
            <person name="Costa A.R."/>
            <person name="van Rossum T."/>
            <person name="Hagedoorn S."/>
            <person name="Wallinga H."/>
            <person name="Xiao M."/>
            <person name="Song W."/>
            <person name="Haas P.-J."/>
            <person name="Nobrega F.L."/>
            <person name="Brouns S.J.J."/>
        </authorList>
    </citation>
    <scope>NUCLEOTIDE SEQUENCE [LARGE SCALE GENOMIC DNA]</scope>
</reference>
<protein>
    <submittedName>
        <fullName evidence="1">Uncharacterized protein</fullName>
    </submittedName>
</protein>
<evidence type="ECO:0000313" key="1">
    <source>
        <dbReference type="EMBL" id="QQV92202.1"/>
    </source>
</evidence>